<dbReference type="Pfam" id="PF00448">
    <property type="entry name" value="SRP54"/>
    <property type="match status" value="1"/>
</dbReference>
<proteinExistence type="inferred from homology"/>
<dbReference type="GO" id="GO:0044781">
    <property type="term" value="P:bacterial-type flagellum organization"/>
    <property type="evidence" value="ECO:0007669"/>
    <property type="project" value="UniProtKB-KW"/>
</dbReference>
<keyword evidence="16" id="KW-0378">Hydrolase</keyword>
<dbReference type="EMBL" id="DURU01000086">
    <property type="protein sequence ID" value="HHZ04357.1"/>
    <property type="molecule type" value="Genomic_DNA"/>
</dbReference>
<evidence type="ECO:0000256" key="13">
    <source>
        <dbReference type="ARBA" id="ARBA00030866"/>
    </source>
</evidence>
<evidence type="ECO:0000256" key="8">
    <source>
        <dbReference type="ARBA" id="ARBA00022927"/>
    </source>
</evidence>
<dbReference type="FunFam" id="3.40.50.300:FF:000695">
    <property type="entry name" value="Flagellar biosynthesis regulator FlhF"/>
    <property type="match status" value="1"/>
</dbReference>
<dbReference type="GO" id="GO:0003924">
    <property type="term" value="F:GTPase activity"/>
    <property type="evidence" value="ECO:0007669"/>
    <property type="project" value="InterPro"/>
</dbReference>
<dbReference type="InterPro" id="IPR003593">
    <property type="entry name" value="AAA+_ATPase"/>
</dbReference>
<name>A0A7V6ZED0_9BACT</name>
<dbReference type="AlphaFoldDB" id="A0A7V6ZED0"/>
<dbReference type="GO" id="GO:0005047">
    <property type="term" value="F:signal recognition particle binding"/>
    <property type="evidence" value="ECO:0007669"/>
    <property type="project" value="TreeGrafter"/>
</dbReference>
<evidence type="ECO:0000256" key="7">
    <source>
        <dbReference type="ARBA" id="ARBA00022795"/>
    </source>
</evidence>
<gene>
    <name evidence="16" type="ORF">GX397_04745</name>
</gene>
<keyword evidence="10" id="KW-0472">Membrane</keyword>
<reference evidence="16 17" key="1">
    <citation type="journal article" date="2020" name="Biotechnol. Biofuels">
        <title>New insights from the biogas microbiome by comprehensive genome-resolved metagenomics of nearly 1600 species originating from multiple anaerobic digesters.</title>
        <authorList>
            <person name="Campanaro S."/>
            <person name="Treu L."/>
            <person name="Rodriguez-R L.M."/>
            <person name="Kovalovszki A."/>
            <person name="Ziels R.M."/>
            <person name="Maus I."/>
            <person name="Zhu X."/>
            <person name="Kougias P.G."/>
            <person name="Basile A."/>
            <person name="Luo G."/>
            <person name="Schluter A."/>
            <person name="Konstantinidis K.T."/>
            <person name="Angelidaki I."/>
        </authorList>
    </citation>
    <scope>NUCLEOTIDE SEQUENCE [LARGE SCALE GENOMIC DNA]</scope>
    <source>
        <strain evidence="16">AS25fmACSIPFO_94</strain>
    </source>
</reference>
<feature type="domain" description="SRP54-type proteins GTP-binding" evidence="15">
    <location>
        <begin position="196"/>
        <end position="386"/>
    </location>
</feature>
<evidence type="ECO:0000256" key="9">
    <source>
        <dbReference type="ARBA" id="ARBA00023134"/>
    </source>
</evidence>
<comment type="subcellular location">
    <subcellularLocation>
        <location evidence="1">Cell membrane</location>
        <topology evidence="1">Peripheral membrane protein</topology>
        <orientation evidence="1">Cytoplasmic side</orientation>
    </subcellularLocation>
</comment>
<keyword evidence="5" id="KW-1003">Cell membrane</keyword>
<evidence type="ECO:0000256" key="2">
    <source>
        <dbReference type="ARBA" id="ARBA00008531"/>
    </source>
</evidence>
<keyword evidence="8" id="KW-0653">Protein transport</keyword>
<evidence type="ECO:0000256" key="5">
    <source>
        <dbReference type="ARBA" id="ARBA00022475"/>
    </source>
</evidence>
<sequence>MTMRVVKQIIYEVDTEQEAFEKARKKLGPEAVVLSSVPIRRGGFLGLFKKKKYIITAGILEEEENIRRLERDKHERLIAFQKLLSEFSGDDKDVAPAAKEDTDMLDISNEALSLSLKGHKGKEVSSSPQENIILSAPNEIGERQICETLLQVGFDPLLAMEMASEYLRKGRNKKLDDFLAESISVTGNDFISALGGKRAMFVGPTGVGKTTTIAKLAAIFALWHHKKVLLLGADTFRIAAVEQLRTYASILEVSMEVVSNKEEIEKALGKHDAEIVLTDLPGRNQKDLARLEEYRKTYEALRPDCVHLLIAANSSYETMVDVVEKLKIVPYNAVIFTKVDETTFLSNIFKLMKTYNIPLSYITTGQDVPSDIEIASPARLARLALRLESIETTEV</sequence>
<evidence type="ECO:0000313" key="17">
    <source>
        <dbReference type="Proteomes" id="UP000525027"/>
    </source>
</evidence>
<evidence type="ECO:0000256" key="11">
    <source>
        <dbReference type="ARBA" id="ARBA00023225"/>
    </source>
</evidence>
<evidence type="ECO:0000313" key="16">
    <source>
        <dbReference type="EMBL" id="HHZ04357.1"/>
    </source>
</evidence>
<dbReference type="InterPro" id="IPR027417">
    <property type="entry name" value="P-loop_NTPase"/>
</dbReference>
<dbReference type="PANTHER" id="PTHR43134">
    <property type="entry name" value="SIGNAL RECOGNITION PARTICLE RECEPTOR SUBUNIT ALPHA"/>
    <property type="match status" value="1"/>
</dbReference>
<keyword evidence="16" id="KW-0067">ATP-binding</keyword>
<dbReference type="SUPFAM" id="SSF52540">
    <property type="entry name" value="P-loop containing nucleoside triphosphate hydrolases"/>
    <property type="match status" value="1"/>
</dbReference>
<dbReference type="Proteomes" id="UP000525027">
    <property type="component" value="Unassembled WGS sequence"/>
</dbReference>
<dbReference type="PANTHER" id="PTHR43134:SF3">
    <property type="entry name" value="FLAGELLAR BIOSYNTHESIS PROTEIN FLHF"/>
    <property type="match status" value="1"/>
</dbReference>
<dbReference type="GO" id="GO:0004386">
    <property type="term" value="F:helicase activity"/>
    <property type="evidence" value="ECO:0007669"/>
    <property type="project" value="UniProtKB-KW"/>
</dbReference>
<dbReference type="SMART" id="SM00962">
    <property type="entry name" value="SRP54"/>
    <property type="match status" value="1"/>
</dbReference>
<dbReference type="Gene3D" id="1.20.120.1380">
    <property type="entry name" value="Flagellar FlhF biosynthesis protein, N domain"/>
    <property type="match status" value="1"/>
</dbReference>
<dbReference type="RefSeq" id="WP_273002797.1">
    <property type="nucleotide sequence ID" value="NZ_DURU01000086.1"/>
</dbReference>
<evidence type="ECO:0000256" key="4">
    <source>
        <dbReference type="ARBA" id="ARBA00022448"/>
    </source>
</evidence>
<evidence type="ECO:0000256" key="3">
    <source>
        <dbReference type="ARBA" id="ARBA00014919"/>
    </source>
</evidence>
<evidence type="ECO:0000259" key="15">
    <source>
        <dbReference type="SMART" id="SM00962"/>
    </source>
</evidence>
<dbReference type="GO" id="GO:0015031">
    <property type="term" value="P:protein transport"/>
    <property type="evidence" value="ECO:0007669"/>
    <property type="project" value="UniProtKB-KW"/>
</dbReference>
<dbReference type="InterPro" id="IPR000897">
    <property type="entry name" value="SRP54_GTPase_dom"/>
</dbReference>
<dbReference type="GO" id="GO:0005886">
    <property type="term" value="C:plasma membrane"/>
    <property type="evidence" value="ECO:0007669"/>
    <property type="project" value="UniProtKB-SubCell"/>
</dbReference>
<keyword evidence="11" id="KW-1006">Bacterial flagellum protein export</keyword>
<dbReference type="Gene3D" id="3.40.50.300">
    <property type="entry name" value="P-loop containing nucleotide triphosphate hydrolases"/>
    <property type="match status" value="1"/>
</dbReference>
<keyword evidence="6" id="KW-0547">Nucleotide-binding</keyword>
<keyword evidence="4" id="KW-0813">Transport</keyword>
<evidence type="ECO:0000256" key="10">
    <source>
        <dbReference type="ARBA" id="ARBA00023136"/>
    </source>
</evidence>
<comment type="caution">
    <text evidence="16">The sequence shown here is derived from an EMBL/GenBank/DDBJ whole genome shotgun (WGS) entry which is preliminary data.</text>
</comment>
<dbReference type="SMART" id="SM00382">
    <property type="entry name" value="AAA"/>
    <property type="match status" value="1"/>
</dbReference>
<comment type="similarity">
    <text evidence="2">Belongs to the GTP-binding SRP family.</text>
</comment>
<organism evidence="16 17">
    <name type="scientific">Acetomicrobium hydrogeniformans</name>
    <dbReference type="NCBI Taxonomy" id="649746"/>
    <lineage>
        <taxon>Bacteria</taxon>
        <taxon>Thermotogati</taxon>
        <taxon>Synergistota</taxon>
        <taxon>Synergistia</taxon>
        <taxon>Synergistales</taxon>
        <taxon>Acetomicrobiaceae</taxon>
        <taxon>Acetomicrobium</taxon>
    </lineage>
</organism>
<dbReference type="GO" id="GO:0006614">
    <property type="term" value="P:SRP-dependent cotranslational protein targeting to membrane"/>
    <property type="evidence" value="ECO:0007669"/>
    <property type="project" value="InterPro"/>
</dbReference>
<keyword evidence="7" id="KW-1005">Bacterial flagellum biogenesis</keyword>
<evidence type="ECO:0000256" key="1">
    <source>
        <dbReference type="ARBA" id="ARBA00004413"/>
    </source>
</evidence>
<evidence type="ECO:0000256" key="12">
    <source>
        <dbReference type="ARBA" id="ARBA00025337"/>
    </source>
</evidence>
<accession>A0A7V6ZED0</accession>
<keyword evidence="16" id="KW-0347">Helicase</keyword>
<dbReference type="GO" id="GO:0005525">
    <property type="term" value="F:GTP binding"/>
    <property type="evidence" value="ECO:0007669"/>
    <property type="project" value="UniProtKB-KW"/>
</dbReference>
<protein>
    <recommendedName>
        <fullName evidence="3">Flagellar biosynthesis protein FlhF</fullName>
    </recommendedName>
    <alternativeName>
        <fullName evidence="13">Flagella-associated GTP-binding protein</fullName>
    </alternativeName>
</protein>
<evidence type="ECO:0000256" key="6">
    <source>
        <dbReference type="ARBA" id="ARBA00022741"/>
    </source>
</evidence>
<comment type="function">
    <text evidence="12">Necessary for flagellar biosynthesis. May be involved in translocation of the flagellum.</text>
</comment>
<dbReference type="InterPro" id="IPR047040">
    <property type="entry name" value="FlhF__GTPase_dom"/>
</dbReference>
<dbReference type="CDD" id="cd17873">
    <property type="entry name" value="FlhF"/>
    <property type="match status" value="1"/>
</dbReference>
<evidence type="ECO:0000259" key="14">
    <source>
        <dbReference type="SMART" id="SM00382"/>
    </source>
</evidence>
<feature type="domain" description="AAA+ ATPase" evidence="14">
    <location>
        <begin position="195"/>
        <end position="363"/>
    </location>
</feature>
<keyword evidence="9" id="KW-0342">GTP-binding</keyword>